<feature type="chain" id="PRO_5035163524" evidence="10">
    <location>
        <begin position="20"/>
        <end position="408"/>
    </location>
</feature>
<reference evidence="12" key="2">
    <citation type="submission" date="2025-09" db="UniProtKB">
        <authorList>
            <consortium name="Ensembl"/>
        </authorList>
    </citation>
    <scope>IDENTIFICATION</scope>
</reference>
<dbReference type="FunFam" id="2.60.40.10:FF:001515">
    <property type="entry name" value="Colony stimulating factor 2 receptor alpha subunit"/>
    <property type="match status" value="1"/>
</dbReference>
<evidence type="ECO:0000256" key="7">
    <source>
        <dbReference type="ARBA" id="ARBA00023170"/>
    </source>
</evidence>
<dbReference type="GeneTree" id="ENSGT00520000055993"/>
<feature type="signal peptide" evidence="10">
    <location>
        <begin position="1"/>
        <end position="19"/>
    </location>
</feature>
<gene>
    <name evidence="12" type="primary">CSF2RA</name>
</gene>
<dbReference type="Pfam" id="PF18611">
    <property type="entry name" value="IL3Ra_N"/>
    <property type="match status" value="1"/>
</dbReference>
<sequence length="408" mass="46881">MLLLVTSLLLCELPHPAFLLIPEKSDPPTVVPASSLNVRFDSRTMNLSWDCQENTTFSRCFLTDKKNRVVEPRLNNNECSCTFREICLHGGVTFEVHVNTSQRGFQQKLLYLNSGREGTAAQNFSCFIYNVDFMNCTWARGPTAPRDVQYFLYIQNSKRRREIRCPYYMQDSGTHVGCHLDNLSGLTSRNYFLVNGTSREIGIQFFDSLLDTKKIEQFNPPGNVTVHCNTTHCIVRWKQPRTYQKLSYLDFQYQLDVHRKNTQPGTENLLIDVSGDLENRYNVPSAEPRAKHNVKIRAADVRILNWSSWSEAAEFEFHSVTQAGVQRHDLGSLQPPPLGFKFSCLRLPSSDDRNLSSVYIYVLLIVGTLVCGIVLGFLFKRFLRIQRLFPPVPQIKDKLNDNHEVEDE</sequence>
<dbReference type="PROSITE" id="PS50853">
    <property type="entry name" value="FN3"/>
    <property type="match status" value="1"/>
</dbReference>
<keyword evidence="6 9" id="KW-0472">Membrane</keyword>
<evidence type="ECO:0000256" key="6">
    <source>
        <dbReference type="ARBA" id="ARBA00023136"/>
    </source>
</evidence>
<keyword evidence="8" id="KW-0325">Glycoprotein</keyword>
<dbReference type="Ensembl" id="ENSPPYT00000042584.1">
    <property type="protein sequence ID" value="ENSPPYP00000040229.1"/>
    <property type="gene ID" value="ENSPPYG00000020079.2"/>
</dbReference>
<evidence type="ECO:0000256" key="5">
    <source>
        <dbReference type="ARBA" id="ARBA00022989"/>
    </source>
</evidence>
<dbReference type="SUPFAM" id="SSF49265">
    <property type="entry name" value="Fibronectin type III"/>
    <property type="match status" value="2"/>
</dbReference>
<dbReference type="FunFam" id="2.60.40.10:FF:001087">
    <property type="entry name" value="Colony stimulating factor 2 receptor alpha subunit"/>
    <property type="match status" value="1"/>
</dbReference>
<evidence type="ECO:0000256" key="2">
    <source>
        <dbReference type="ARBA" id="ARBA00008159"/>
    </source>
</evidence>
<dbReference type="InterPro" id="IPR003532">
    <property type="entry name" value="Short_hematopoietin_rcpt_2_CS"/>
</dbReference>
<evidence type="ECO:0000256" key="3">
    <source>
        <dbReference type="ARBA" id="ARBA00022692"/>
    </source>
</evidence>
<evidence type="ECO:0000259" key="11">
    <source>
        <dbReference type="PROSITE" id="PS50853"/>
    </source>
</evidence>
<dbReference type="PROSITE" id="PS01356">
    <property type="entry name" value="HEMATOPO_REC_S_F2"/>
    <property type="match status" value="1"/>
</dbReference>
<keyword evidence="3 9" id="KW-0812">Transmembrane</keyword>
<evidence type="ECO:0000256" key="8">
    <source>
        <dbReference type="ARBA" id="ARBA00023180"/>
    </source>
</evidence>
<accession>A0A8I5UN30</accession>
<dbReference type="GO" id="GO:0004896">
    <property type="term" value="F:cytokine receptor activity"/>
    <property type="evidence" value="ECO:0007669"/>
    <property type="project" value="InterPro"/>
</dbReference>
<dbReference type="PANTHER" id="PTHR23037">
    <property type="entry name" value="CYTOKINE RECEPTOR"/>
    <property type="match status" value="1"/>
</dbReference>
<dbReference type="InterPro" id="IPR003961">
    <property type="entry name" value="FN3_dom"/>
</dbReference>
<dbReference type="GO" id="GO:0009897">
    <property type="term" value="C:external side of plasma membrane"/>
    <property type="evidence" value="ECO:0007669"/>
    <property type="project" value="TreeGrafter"/>
</dbReference>
<keyword evidence="7" id="KW-0675">Receptor</keyword>
<comment type="similarity">
    <text evidence="2">Belongs to the type I cytokine receptor family. Type 5 subfamily.</text>
</comment>
<dbReference type="InterPro" id="IPR036116">
    <property type="entry name" value="FN3_sf"/>
</dbReference>
<evidence type="ECO:0000256" key="1">
    <source>
        <dbReference type="ARBA" id="ARBA00004479"/>
    </source>
</evidence>
<keyword evidence="13" id="KW-1185">Reference proteome</keyword>
<feature type="domain" description="Fibronectin type-III" evidence="11">
    <location>
        <begin position="220"/>
        <end position="320"/>
    </location>
</feature>
<dbReference type="InterPro" id="IPR015321">
    <property type="entry name" value="TypeI_recpt_CBD"/>
</dbReference>
<dbReference type="InterPro" id="IPR013783">
    <property type="entry name" value="Ig-like_fold"/>
</dbReference>
<evidence type="ECO:0000313" key="13">
    <source>
        <dbReference type="Proteomes" id="UP000001595"/>
    </source>
</evidence>
<dbReference type="Proteomes" id="UP000001595">
    <property type="component" value="Unplaced"/>
</dbReference>
<dbReference type="Pfam" id="PF09240">
    <property type="entry name" value="IL6Ra-bind"/>
    <property type="match status" value="1"/>
</dbReference>
<evidence type="ECO:0000313" key="12">
    <source>
        <dbReference type="Ensembl" id="ENSPPYP00000040229.1"/>
    </source>
</evidence>
<dbReference type="Gene3D" id="2.60.40.10">
    <property type="entry name" value="Immunoglobulins"/>
    <property type="match status" value="2"/>
</dbReference>
<reference evidence="12" key="1">
    <citation type="submission" date="2025-08" db="UniProtKB">
        <authorList>
            <consortium name="Ensembl"/>
        </authorList>
    </citation>
    <scope>IDENTIFICATION</scope>
</reference>
<name>A0A8I5UN30_PONAB</name>
<dbReference type="CDD" id="cd00063">
    <property type="entry name" value="FN3"/>
    <property type="match status" value="1"/>
</dbReference>
<dbReference type="InterPro" id="IPR040907">
    <property type="entry name" value="IL3Ra_N"/>
</dbReference>
<evidence type="ECO:0000256" key="4">
    <source>
        <dbReference type="ARBA" id="ARBA00022729"/>
    </source>
</evidence>
<protein>
    <submittedName>
        <fullName evidence="12">Colony stimulating factor 2 receptor subunit alpha</fullName>
    </submittedName>
</protein>
<proteinExistence type="inferred from homology"/>
<keyword evidence="4 10" id="KW-0732">Signal</keyword>
<comment type="subcellular location">
    <subcellularLocation>
        <location evidence="1">Membrane</location>
        <topology evidence="1">Single-pass type I membrane protein</topology>
    </subcellularLocation>
</comment>
<dbReference type="PANTHER" id="PTHR23037:SF46">
    <property type="entry name" value="INTERLEUKIN 5 RECEPTOR SUBUNIT ALPHA"/>
    <property type="match status" value="1"/>
</dbReference>
<feature type="transmembrane region" description="Helical" evidence="9">
    <location>
        <begin position="358"/>
        <end position="379"/>
    </location>
</feature>
<evidence type="ECO:0000256" key="10">
    <source>
        <dbReference type="SAM" id="SignalP"/>
    </source>
</evidence>
<dbReference type="AlphaFoldDB" id="A0A8I5UN30"/>
<evidence type="ECO:0000256" key="9">
    <source>
        <dbReference type="SAM" id="Phobius"/>
    </source>
</evidence>
<keyword evidence="5 9" id="KW-1133">Transmembrane helix</keyword>
<organism evidence="12 13">
    <name type="scientific">Pongo abelii</name>
    <name type="common">Sumatran orangutan</name>
    <name type="synonym">Pongo pygmaeus abelii</name>
    <dbReference type="NCBI Taxonomy" id="9601"/>
    <lineage>
        <taxon>Eukaryota</taxon>
        <taxon>Metazoa</taxon>
        <taxon>Chordata</taxon>
        <taxon>Craniata</taxon>
        <taxon>Vertebrata</taxon>
        <taxon>Euteleostomi</taxon>
        <taxon>Mammalia</taxon>
        <taxon>Eutheria</taxon>
        <taxon>Euarchontoglires</taxon>
        <taxon>Primates</taxon>
        <taxon>Haplorrhini</taxon>
        <taxon>Catarrhini</taxon>
        <taxon>Hominidae</taxon>
        <taxon>Pongo</taxon>
    </lineage>
</organism>